<dbReference type="EMBL" id="BAAAQW010000005">
    <property type="protein sequence ID" value="GAA2200062.1"/>
    <property type="molecule type" value="Genomic_DNA"/>
</dbReference>
<protein>
    <submittedName>
        <fullName evidence="2">Aminomethyltransferase family protein</fullName>
    </submittedName>
</protein>
<organism evidence="2 3">
    <name type="scientific">Sinomonas flava</name>
    <dbReference type="NCBI Taxonomy" id="496857"/>
    <lineage>
        <taxon>Bacteria</taxon>
        <taxon>Bacillati</taxon>
        <taxon>Actinomycetota</taxon>
        <taxon>Actinomycetes</taxon>
        <taxon>Micrococcales</taxon>
        <taxon>Micrococcaceae</taxon>
        <taxon>Sinomonas</taxon>
    </lineage>
</organism>
<dbReference type="InterPro" id="IPR027266">
    <property type="entry name" value="TrmE/GcvT-like"/>
</dbReference>
<dbReference type="InterPro" id="IPR006222">
    <property type="entry name" value="GCVT_N"/>
</dbReference>
<feature type="domain" description="GCVT N-terminal" evidence="1">
    <location>
        <begin position="35"/>
        <end position="255"/>
    </location>
</feature>
<evidence type="ECO:0000313" key="3">
    <source>
        <dbReference type="Proteomes" id="UP001500432"/>
    </source>
</evidence>
<dbReference type="PANTHER" id="PTHR43757:SF2">
    <property type="entry name" value="AMINOMETHYLTRANSFERASE, MITOCHONDRIAL"/>
    <property type="match status" value="1"/>
</dbReference>
<proteinExistence type="predicted"/>
<dbReference type="Gene3D" id="3.30.1360.120">
    <property type="entry name" value="Probable tRNA modification gtpase trme, domain 1"/>
    <property type="match status" value="1"/>
</dbReference>
<keyword evidence="3" id="KW-1185">Reference proteome</keyword>
<dbReference type="InterPro" id="IPR028896">
    <property type="entry name" value="GcvT/YgfZ/DmdA"/>
</dbReference>
<name>A0ABN3BU61_9MICC</name>
<dbReference type="RefSeq" id="WP_344299470.1">
    <property type="nucleotide sequence ID" value="NZ_BAAAQW010000005.1"/>
</dbReference>
<sequence>MTSESLAQAIVRAGSPVELLRNQNWPAFTFPVAPEFTNWRDEMRAWNTTVALMDQSHHMTQLFLSGADLIPLLSSISPNTFGTFRQGVAKQLISVNQDGYLIGDGILFYNAEGPEGIVLIGHHLLIDWVRFNVEKAEAAGKDVRYRLEANSHMRQGPPTFYRYELQGPRANEVMEKVFAGPIPEIKFFHIGDVEIAGRAVKALRHGMAGQPGFEFYGPWEDNEAVLEALMDAGAEFDIRRVGAKAYSASPLESGWVPTPFPAIFDDDLAEYRDWLPAARAGSIGGSLYSADVHDYYMTPYDIGLGRSVRFDHDFHGRAALERHAEDQRRRKATLIWNAEDVAAVVRSQMEPGTPAKYLDFPKARYGLFQMDEVLKDGQRVGISTDAGYVAYDQLYMSLATVDTQVPDGAEVEVVWGEDPISRKAAVDADHRQVRIRATVAPAPYHEFARTVYRA</sequence>
<gene>
    <name evidence="2" type="ORF">GCM10009849_19050</name>
</gene>
<reference evidence="2 3" key="1">
    <citation type="journal article" date="2019" name="Int. J. Syst. Evol. Microbiol.">
        <title>The Global Catalogue of Microorganisms (GCM) 10K type strain sequencing project: providing services to taxonomists for standard genome sequencing and annotation.</title>
        <authorList>
            <consortium name="The Broad Institute Genomics Platform"/>
            <consortium name="The Broad Institute Genome Sequencing Center for Infectious Disease"/>
            <person name="Wu L."/>
            <person name="Ma J."/>
        </authorList>
    </citation>
    <scope>NUCLEOTIDE SEQUENCE [LARGE SCALE GENOMIC DNA]</scope>
    <source>
        <strain evidence="2 3">JCM 16034</strain>
    </source>
</reference>
<dbReference type="PANTHER" id="PTHR43757">
    <property type="entry name" value="AMINOMETHYLTRANSFERASE"/>
    <property type="match status" value="1"/>
</dbReference>
<accession>A0ABN3BU61</accession>
<comment type="caution">
    <text evidence="2">The sequence shown here is derived from an EMBL/GenBank/DDBJ whole genome shotgun (WGS) entry which is preliminary data.</text>
</comment>
<dbReference type="Proteomes" id="UP001500432">
    <property type="component" value="Unassembled WGS sequence"/>
</dbReference>
<dbReference type="Pfam" id="PF01571">
    <property type="entry name" value="GCV_T"/>
    <property type="match status" value="1"/>
</dbReference>
<evidence type="ECO:0000259" key="1">
    <source>
        <dbReference type="Pfam" id="PF01571"/>
    </source>
</evidence>
<evidence type="ECO:0000313" key="2">
    <source>
        <dbReference type="EMBL" id="GAA2200062.1"/>
    </source>
</evidence>
<dbReference type="SUPFAM" id="SSF103025">
    <property type="entry name" value="Folate-binding domain"/>
    <property type="match status" value="1"/>
</dbReference>